<feature type="compositionally biased region" description="Basic and acidic residues" evidence="1">
    <location>
        <begin position="741"/>
        <end position="750"/>
    </location>
</feature>
<dbReference type="PANTHER" id="PTHR12673">
    <property type="entry name" value="FACIOGENITAL DYSPLASIA PROTEIN"/>
    <property type="match status" value="1"/>
</dbReference>
<feature type="region of interest" description="Disordered" evidence="1">
    <location>
        <begin position="959"/>
        <end position="1045"/>
    </location>
</feature>
<accession>A0A9P5XT35</accession>
<feature type="compositionally biased region" description="Polar residues" evidence="1">
    <location>
        <begin position="236"/>
        <end position="248"/>
    </location>
</feature>
<feature type="compositionally biased region" description="Pro residues" evidence="1">
    <location>
        <begin position="114"/>
        <end position="126"/>
    </location>
</feature>
<dbReference type="SUPFAM" id="SSF50729">
    <property type="entry name" value="PH domain-like"/>
    <property type="match status" value="1"/>
</dbReference>
<dbReference type="InterPro" id="IPR001331">
    <property type="entry name" value="GDS_CDC24_CS"/>
</dbReference>
<feature type="compositionally biased region" description="Polar residues" evidence="1">
    <location>
        <begin position="704"/>
        <end position="721"/>
    </location>
</feature>
<feature type="region of interest" description="Disordered" evidence="1">
    <location>
        <begin position="478"/>
        <end position="520"/>
    </location>
</feature>
<feature type="region of interest" description="Disordered" evidence="1">
    <location>
        <begin position="26"/>
        <end position="158"/>
    </location>
</feature>
<dbReference type="InterPro" id="IPR035899">
    <property type="entry name" value="DBL_dom_sf"/>
</dbReference>
<feature type="compositionally biased region" description="Acidic residues" evidence="1">
    <location>
        <begin position="258"/>
        <end position="285"/>
    </location>
</feature>
<dbReference type="SUPFAM" id="SSF52075">
    <property type="entry name" value="Outer arm dynein light chain 1"/>
    <property type="match status" value="1"/>
</dbReference>
<dbReference type="EMBL" id="MU150387">
    <property type="protein sequence ID" value="KAF9457083.1"/>
    <property type="molecule type" value="Genomic_DNA"/>
</dbReference>
<feature type="region of interest" description="Disordered" evidence="1">
    <location>
        <begin position="532"/>
        <end position="685"/>
    </location>
</feature>
<evidence type="ECO:0000256" key="1">
    <source>
        <dbReference type="SAM" id="MobiDB-lite"/>
    </source>
</evidence>
<dbReference type="InterPro" id="IPR000219">
    <property type="entry name" value="DH_dom"/>
</dbReference>
<dbReference type="InterPro" id="IPR032675">
    <property type="entry name" value="LRR_dom_sf"/>
</dbReference>
<evidence type="ECO:0000259" key="2">
    <source>
        <dbReference type="PROSITE" id="PS50010"/>
    </source>
</evidence>
<dbReference type="Gene3D" id="1.20.900.10">
    <property type="entry name" value="Dbl homology (DH) domain"/>
    <property type="match status" value="1"/>
</dbReference>
<reference evidence="3" key="1">
    <citation type="submission" date="2020-11" db="EMBL/GenBank/DDBJ databases">
        <authorList>
            <consortium name="DOE Joint Genome Institute"/>
            <person name="Ahrendt S."/>
            <person name="Riley R."/>
            <person name="Andreopoulos W."/>
            <person name="Labutti K."/>
            <person name="Pangilinan J."/>
            <person name="Ruiz-Duenas F.J."/>
            <person name="Barrasa J.M."/>
            <person name="Sanchez-Garcia M."/>
            <person name="Camarero S."/>
            <person name="Miyauchi S."/>
            <person name="Serrano A."/>
            <person name="Linde D."/>
            <person name="Babiker R."/>
            <person name="Drula E."/>
            <person name="Ayuso-Fernandez I."/>
            <person name="Pacheco R."/>
            <person name="Padilla G."/>
            <person name="Ferreira P."/>
            <person name="Barriuso J."/>
            <person name="Kellner H."/>
            <person name="Castanera R."/>
            <person name="Alfaro M."/>
            <person name="Ramirez L."/>
            <person name="Pisabarro A.G."/>
            <person name="Kuo A."/>
            <person name="Tritt A."/>
            <person name="Lipzen A."/>
            <person name="He G."/>
            <person name="Yan M."/>
            <person name="Ng V."/>
            <person name="Cullen D."/>
            <person name="Martin F."/>
            <person name="Rosso M.-N."/>
            <person name="Henrissat B."/>
            <person name="Hibbett D."/>
            <person name="Martinez A.T."/>
            <person name="Grigoriev I.V."/>
        </authorList>
    </citation>
    <scope>NUCLEOTIDE SEQUENCE</scope>
    <source>
        <strain evidence="3">CBS 247.69</strain>
    </source>
</reference>
<dbReference type="SUPFAM" id="SSF48065">
    <property type="entry name" value="DBL homology domain (DH-domain)"/>
    <property type="match status" value="1"/>
</dbReference>
<gene>
    <name evidence="3" type="ORF">BDZ94DRAFT_1342801</name>
</gene>
<proteinExistence type="predicted"/>
<dbReference type="Gene3D" id="2.30.29.30">
    <property type="entry name" value="Pleckstrin-homology domain (PH domain)/Phosphotyrosine-binding domain (PTB)"/>
    <property type="match status" value="1"/>
</dbReference>
<protein>
    <recommendedName>
        <fullName evidence="2">DH domain-containing protein</fullName>
    </recommendedName>
</protein>
<sequence length="1481" mass="159691">MLSSFSVQTDEGSLDLHLEYLREHPSAALPPSPLSPNSYGRPRAPTPSASITTVGNDHGDSVVPNIRPLTLFSSDEPPSASSSNRISPLLRSVSEGQVLPQPSFARPPKASMPLPDPSQFPDPYPFRAPHHHLANLPALSSAGSSSTRSSAYTSSGSALASGDYGHVHVVSGEDDGTAVGITSDAVVRLLSKDANSQSARGIQSKTSADQSRWSESYSANSRSRSSSVGNSNPTSGQDNTAPKLQQKPSYDMAWTVDERDETGMSEDETDDDNHLGDEEDEEEKEEERTSAIVVAEEGRGLIVHGDNVPIVQLHVQPGTTHLLIGSSSTPNAMPAFLTTTLPQISHSLLALDISANFLGALPPVLAVCENLEELNIASNPLRVLPVFLADLASLRVLIADSTGIATLPDTLVDLDKLHTVSVRRNKLHALPSWLCLLPALQTLCVDGNPFQGPWKALVDPLLAKVPMTPIYPPSTPMFPLPSASIQGSMDTETDEDISDSGPLSAGTDSPFQSPEEEDHTITPERAPFFTRAAVSPPAEPLVPSPPKGLTRTRTTPNRAHFDHSRVTKNSSPIEEGRGQKAHPSKQYEEPGYRGDHELRKMKSAGDLRRGKTTVSASTEPGTSPPTPARPALSNYSTSLSSSNLLNISPPAPERPGMNKRFASLGPTSTMNTSPSRSAAAANSMRPQLTKSLWDNISENEDDASTSQSNRVSFAPGNSSSPLPKPSIQDIQDGKYPLRNRSTKDGKEKGSRWGFLKKMSMGKMKIDSPPPMPVSHQRSGTLTRPHTSAGPPPPSSSVPPSFSSPVRDNKSPQIDLRFSTTGILDSLAPNLTTSISPPGVARKPSQDMLKVSPVVTSPILLAPPSPLPRTVKRRSFLPIDTPGSLSLNIPIPDTSNFVPGLTALNDGDETDPRVATPSPAIDSEQYIRREEERAREAYMRALRSVMAYLKDMNDLGLSQQSNPLSMYGTVTDDSPNTRSRRPTMVEGQREVSIALSGSTAMTSSSDSSGQLRSSEVMAGLRSGSSAQTLSVATTDSGGSSEERKFKDDKGKRAMVVREIVVTERTYVKGLQELVDIYIKPGCIPVNILSGVGSGKDTVVPASERKLVFGGIDALFSFHKDSFLPALEVAAAPLMKTSAELQQNDVDGQLSLSVVKAVGSMFLKHAAFMRMYSSYINNFDSSVQRVKYWTADRPFTSTSIPGTAATSPSSSTAQLVGLGLSMSAITSPGVVPEGGPAATGVPNLTTSQRKRIKSYLKRCRMNPRHSQLNLEGYLLLPVQRIPRYRLLLEELLRSTPPTYEYLDDPLDRALAEISSLANNMNEGKRESESRRKLVQWQARIRGKFPSPLVQPHRRLIMDGPLLLTRVVRKAMVSFEAINAQGDASTVQVDCLAPELTPRPLIGILCNDLLVLCRDPSEGQDPTSFVDLWAVLRMQTLPQPASIVHGNALRLVDNKAILYFDAPTPSDALNWYRAINLHIPASKT</sequence>
<dbReference type="PANTHER" id="PTHR12673:SF270">
    <property type="entry name" value="FYVE-TYPE DOMAIN-CONTAINING PROTEIN"/>
    <property type="match status" value="1"/>
</dbReference>
<dbReference type="GO" id="GO:0005737">
    <property type="term" value="C:cytoplasm"/>
    <property type="evidence" value="ECO:0007669"/>
    <property type="project" value="TreeGrafter"/>
</dbReference>
<feature type="compositionally biased region" description="Basic and acidic residues" evidence="1">
    <location>
        <begin position="585"/>
        <end position="609"/>
    </location>
</feature>
<name>A0A9P5XT35_9AGAR</name>
<feature type="compositionally biased region" description="Low complexity" evidence="1">
    <location>
        <begin position="138"/>
        <end position="158"/>
    </location>
</feature>
<feature type="compositionally biased region" description="Polar residues" evidence="1">
    <location>
        <begin position="194"/>
        <end position="210"/>
    </location>
</feature>
<dbReference type="Gene3D" id="3.80.10.10">
    <property type="entry name" value="Ribonuclease Inhibitor"/>
    <property type="match status" value="1"/>
</dbReference>
<feature type="compositionally biased region" description="Low complexity" evidence="1">
    <location>
        <begin position="73"/>
        <end position="83"/>
    </location>
</feature>
<organism evidence="3 4">
    <name type="scientific">Collybia nuda</name>
    <dbReference type="NCBI Taxonomy" id="64659"/>
    <lineage>
        <taxon>Eukaryota</taxon>
        <taxon>Fungi</taxon>
        <taxon>Dikarya</taxon>
        <taxon>Basidiomycota</taxon>
        <taxon>Agaricomycotina</taxon>
        <taxon>Agaricomycetes</taxon>
        <taxon>Agaricomycetidae</taxon>
        <taxon>Agaricales</taxon>
        <taxon>Tricholomatineae</taxon>
        <taxon>Clitocybaceae</taxon>
        <taxon>Collybia</taxon>
    </lineage>
</organism>
<dbReference type="PROSITE" id="PS00741">
    <property type="entry name" value="DH_1"/>
    <property type="match status" value="1"/>
</dbReference>
<feature type="compositionally biased region" description="Pro residues" evidence="1">
    <location>
        <begin position="537"/>
        <end position="546"/>
    </location>
</feature>
<feature type="compositionally biased region" description="Low complexity" evidence="1">
    <location>
        <begin position="211"/>
        <end position="235"/>
    </location>
</feature>
<dbReference type="InterPro" id="IPR051092">
    <property type="entry name" value="FYVE_RhoGEF_PH"/>
</dbReference>
<feature type="region of interest" description="Disordered" evidence="1">
    <location>
        <begin position="699"/>
        <end position="811"/>
    </location>
</feature>
<evidence type="ECO:0000313" key="4">
    <source>
        <dbReference type="Proteomes" id="UP000807353"/>
    </source>
</evidence>
<comment type="caution">
    <text evidence="3">The sequence shown here is derived from an EMBL/GenBank/DDBJ whole genome shotgun (WGS) entry which is preliminary data.</text>
</comment>
<feature type="compositionally biased region" description="Polar residues" evidence="1">
    <location>
        <begin position="1021"/>
        <end position="1038"/>
    </location>
</feature>
<dbReference type="PROSITE" id="PS50010">
    <property type="entry name" value="DH_2"/>
    <property type="match status" value="1"/>
</dbReference>
<feature type="domain" description="DH" evidence="2">
    <location>
        <begin position="1050"/>
        <end position="1321"/>
    </location>
</feature>
<feature type="compositionally biased region" description="Polar residues" evidence="1">
    <location>
        <begin position="775"/>
        <end position="785"/>
    </location>
</feature>
<feature type="compositionally biased region" description="Low complexity" evidence="1">
    <location>
        <begin position="995"/>
        <end position="1013"/>
    </location>
</feature>
<dbReference type="OrthoDB" id="660555at2759"/>
<dbReference type="SMART" id="SM00325">
    <property type="entry name" value="RhoGEF"/>
    <property type="match status" value="1"/>
</dbReference>
<dbReference type="Pfam" id="PF00621">
    <property type="entry name" value="RhoGEF"/>
    <property type="match status" value="1"/>
</dbReference>
<feature type="compositionally biased region" description="Polar residues" evidence="1">
    <location>
        <begin position="665"/>
        <end position="676"/>
    </location>
</feature>
<dbReference type="Proteomes" id="UP000807353">
    <property type="component" value="Unassembled WGS sequence"/>
</dbReference>
<dbReference type="GO" id="GO:0035556">
    <property type="term" value="P:intracellular signal transduction"/>
    <property type="evidence" value="ECO:0007669"/>
    <property type="project" value="InterPro"/>
</dbReference>
<dbReference type="GO" id="GO:0005085">
    <property type="term" value="F:guanyl-nucleotide exchange factor activity"/>
    <property type="evidence" value="ECO:0007669"/>
    <property type="project" value="InterPro"/>
</dbReference>
<feature type="compositionally biased region" description="Polar residues" evidence="1">
    <location>
        <begin position="612"/>
        <end position="621"/>
    </location>
</feature>
<keyword evidence="4" id="KW-1185">Reference proteome</keyword>
<feature type="region of interest" description="Disordered" evidence="1">
    <location>
        <begin position="194"/>
        <end position="289"/>
    </location>
</feature>
<feature type="compositionally biased region" description="Low complexity" evidence="1">
    <location>
        <begin position="632"/>
        <end position="648"/>
    </location>
</feature>
<dbReference type="InterPro" id="IPR011993">
    <property type="entry name" value="PH-like_dom_sf"/>
</dbReference>
<evidence type="ECO:0000313" key="3">
    <source>
        <dbReference type="EMBL" id="KAF9457083.1"/>
    </source>
</evidence>